<keyword evidence="7" id="KW-0614">Plasmid</keyword>
<sequence>MTGTEDSGAHALPASFEELEALKGIQYDMQASLDAFYRMYARPQVDYATTVLGDRRAAKTVVRSLYTHLALNWDAVLFQEGGPEAYAWRALKLRVETHARMTIAPTADGRSTAPSANDRTTAVHDAVRATLGAMRSQLADAESPLGLYTAIAALPVRQFDVIILNYVLGYPCSRVADIMGISAGTVRTHRRQARKHIAAKLGIDLSDDEEKE</sequence>
<keyword evidence="8" id="KW-1185">Reference proteome</keyword>
<comment type="similarity">
    <text evidence="1">Belongs to the sigma-70 factor family. ECF subfamily.</text>
</comment>
<dbReference type="PANTHER" id="PTHR43133">
    <property type="entry name" value="RNA POLYMERASE ECF-TYPE SIGMA FACTO"/>
    <property type="match status" value="1"/>
</dbReference>
<evidence type="ECO:0000259" key="6">
    <source>
        <dbReference type="Pfam" id="PF08281"/>
    </source>
</evidence>
<keyword evidence="4" id="KW-0238">DNA-binding</keyword>
<dbReference type="InterPro" id="IPR039425">
    <property type="entry name" value="RNA_pol_sigma-70-like"/>
</dbReference>
<feature type="domain" description="RNA polymerase sigma factor 70 region 4 type 2" evidence="6">
    <location>
        <begin position="147"/>
        <end position="197"/>
    </location>
</feature>
<dbReference type="InterPro" id="IPR013324">
    <property type="entry name" value="RNA_pol_sigma_r3/r4-like"/>
</dbReference>
<name>A0ABY6F1M8_9ACTN</name>
<gene>
    <name evidence="7" type="ORF">N8I86_38695</name>
</gene>
<dbReference type="Proteomes" id="UP001060733">
    <property type="component" value="Plasmid punmamed3"/>
</dbReference>
<dbReference type="Gene3D" id="1.10.10.10">
    <property type="entry name" value="Winged helix-like DNA-binding domain superfamily/Winged helix DNA-binding domain"/>
    <property type="match status" value="1"/>
</dbReference>
<evidence type="ECO:0000313" key="7">
    <source>
        <dbReference type="EMBL" id="UXY40495.1"/>
    </source>
</evidence>
<keyword evidence="3" id="KW-0731">Sigma factor</keyword>
<proteinExistence type="inferred from homology"/>
<evidence type="ECO:0000256" key="3">
    <source>
        <dbReference type="ARBA" id="ARBA00023082"/>
    </source>
</evidence>
<dbReference type="PANTHER" id="PTHR43133:SF8">
    <property type="entry name" value="RNA POLYMERASE SIGMA FACTOR HI_1459-RELATED"/>
    <property type="match status" value="1"/>
</dbReference>
<evidence type="ECO:0000313" key="8">
    <source>
        <dbReference type="Proteomes" id="UP001060733"/>
    </source>
</evidence>
<dbReference type="Pfam" id="PF08281">
    <property type="entry name" value="Sigma70_r4_2"/>
    <property type="match status" value="1"/>
</dbReference>
<evidence type="ECO:0000256" key="4">
    <source>
        <dbReference type="ARBA" id="ARBA00023125"/>
    </source>
</evidence>
<evidence type="ECO:0000256" key="2">
    <source>
        <dbReference type="ARBA" id="ARBA00023015"/>
    </source>
</evidence>
<organism evidence="7 8">
    <name type="scientific">Streptomyces albidocamelliae</name>
    <dbReference type="NCBI Taxonomy" id="2981135"/>
    <lineage>
        <taxon>Bacteria</taxon>
        <taxon>Bacillati</taxon>
        <taxon>Actinomycetota</taxon>
        <taxon>Actinomycetes</taxon>
        <taxon>Kitasatosporales</taxon>
        <taxon>Streptomycetaceae</taxon>
        <taxon>Streptomyces</taxon>
    </lineage>
</organism>
<keyword evidence="5" id="KW-0804">Transcription</keyword>
<evidence type="ECO:0000256" key="1">
    <source>
        <dbReference type="ARBA" id="ARBA00010641"/>
    </source>
</evidence>
<keyword evidence="2" id="KW-0805">Transcription regulation</keyword>
<evidence type="ECO:0000256" key="5">
    <source>
        <dbReference type="ARBA" id="ARBA00023163"/>
    </source>
</evidence>
<dbReference type="SUPFAM" id="SSF88659">
    <property type="entry name" value="Sigma3 and sigma4 domains of RNA polymerase sigma factors"/>
    <property type="match status" value="1"/>
</dbReference>
<dbReference type="InterPro" id="IPR036388">
    <property type="entry name" value="WH-like_DNA-bd_sf"/>
</dbReference>
<dbReference type="EMBL" id="CP106797">
    <property type="protein sequence ID" value="UXY40495.1"/>
    <property type="molecule type" value="Genomic_DNA"/>
</dbReference>
<reference evidence="7" key="1">
    <citation type="submission" date="2022-10" db="EMBL/GenBank/DDBJ databases">
        <authorList>
            <person name="Mo P."/>
        </authorList>
    </citation>
    <scope>NUCLEOTIDE SEQUENCE</scope>
    <source>
        <strain evidence="7">HUAS 14-6</strain>
        <plasmid evidence="7">punmamed3</plasmid>
    </source>
</reference>
<geneLocation type="plasmid" evidence="7 8">
    <name>punmamed3</name>
</geneLocation>
<protein>
    <submittedName>
        <fullName evidence="7">Sigma-70 family RNA polymerase sigma factor</fullName>
    </submittedName>
</protein>
<dbReference type="RefSeq" id="WP_263280329.1">
    <property type="nucleotide sequence ID" value="NZ_CP106797.1"/>
</dbReference>
<accession>A0ABY6F1M8</accession>
<dbReference type="InterPro" id="IPR013249">
    <property type="entry name" value="RNA_pol_sigma70_r4_t2"/>
</dbReference>